<comment type="caution">
    <text evidence="1">The sequence shown here is derived from an EMBL/GenBank/DDBJ whole genome shotgun (WGS) entry which is preliminary data.</text>
</comment>
<organism evidence="1 2">
    <name type="scientific">Luteolibacter rhizosphaerae</name>
    <dbReference type="NCBI Taxonomy" id="2989719"/>
    <lineage>
        <taxon>Bacteria</taxon>
        <taxon>Pseudomonadati</taxon>
        <taxon>Verrucomicrobiota</taxon>
        <taxon>Verrucomicrobiia</taxon>
        <taxon>Verrucomicrobiales</taxon>
        <taxon>Verrucomicrobiaceae</taxon>
        <taxon>Luteolibacter</taxon>
    </lineage>
</organism>
<dbReference type="Proteomes" id="UP001165653">
    <property type="component" value="Unassembled WGS sequence"/>
</dbReference>
<dbReference type="RefSeq" id="WP_264513372.1">
    <property type="nucleotide sequence ID" value="NZ_JAPDDR010000004.1"/>
</dbReference>
<protein>
    <submittedName>
        <fullName evidence="1">Uncharacterized protein</fullName>
    </submittedName>
</protein>
<sequence length="180" mass="19857">MYLLTVSHADAHRDTKLKIAGDQITGLPEQYSPCVILPDKNQLSIKGRVLELPKFLRGILSSKKSVNDAGDAVFEVGVPWLMSVSGSWNHDKSDEGSLPDYMIIEFHPEGKDYHFRVAVRLEDPVVVGTEVVLTTFSKSDGDTWVGSKKVSEGLSSTQMPLILGEASELDWNRGRKDASQ</sequence>
<accession>A0ABT3G217</accession>
<gene>
    <name evidence="1" type="ORF">OJ996_09820</name>
</gene>
<name>A0ABT3G217_9BACT</name>
<dbReference type="EMBL" id="JAPDDR010000004">
    <property type="protein sequence ID" value="MCW1913872.1"/>
    <property type="molecule type" value="Genomic_DNA"/>
</dbReference>
<reference evidence="1" key="1">
    <citation type="submission" date="2022-10" db="EMBL/GenBank/DDBJ databases">
        <title>Luteolibacter sp. GHJ8, whole genome shotgun sequencing project.</title>
        <authorList>
            <person name="Zhao G."/>
            <person name="Shen L."/>
        </authorList>
    </citation>
    <scope>NUCLEOTIDE SEQUENCE</scope>
    <source>
        <strain evidence="1">GHJ8</strain>
    </source>
</reference>
<keyword evidence="2" id="KW-1185">Reference proteome</keyword>
<evidence type="ECO:0000313" key="2">
    <source>
        <dbReference type="Proteomes" id="UP001165653"/>
    </source>
</evidence>
<evidence type="ECO:0000313" key="1">
    <source>
        <dbReference type="EMBL" id="MCW1913872.1"/>
    </source>
</evidence>
<proteinExistence type="predicted"/>